<dbReference type="RefSeq" id="WP_264844292.1">
    <property type="nucleotide sequence ID" value="NZ_AP025628.1"/>
</dbReference>
<dbReference type="InterPro" id="IPR058625">
    <property type="entry name" value="MdtA-like_BSH"/>
</dbReference>
<evidence type="ECO:0000259" key="9">
    <source>
        <dbReference type="Pfam" id="PF25973"/>
    </source>
</evidence>
<dbReference type="InterPro" id="IPR058649">
    <property type="entry name" value="CzcB_C"/>
</dbReference>
<dbReference type="Proteomes" id="UP001163687">
    <property type="component" value="Chromosome"/>
</dbReference>
<organism evidence="11 12">
    <name type="scientific">Caldinitratiruptor microaerophilus</name>
    <dbReference type="NCBI Taxonomy" id="671077"/>
    <lineage>
        <taxon>Bacteria</taxon>
        <taxon>Bacillati</taxon>
        <taxon>Bacillota</taxon>
        <taxon>Clostridia</taxon>
        <taxon>Eubacteriales</taxon>
        <taxon>Symbiobacteriaceae</taxon>
        <taxon>Caldinitratiruptor</taxon>
    </lineage>
</organism>
<evidence type="ECO:0000256" key="5">
    <source>
        <dbReference type="SAM" id="MobiDB-lite"/>
    </source>
</evidence>
<feature type="region of interest" description="Disordered" evidence="5">
    <location>
        <begin position="515"/>
        <end position="562"/>
    </location>
</feature>
<accession>A0AA35CJ93</accession>
<dbReference type="InterPro" id="IPR050465">
    <property type="entry name" value="UPF0194_transport"/>
</dbReference>
<evidence type="ECO:0008006" key="13">
    <source>
        <dbReference type="Google" id="ProtNLM"/>
    </source>
</evidence>
<keyword evidence="6" id="KW-1133">Transmembrane helix</keyword>
<evidence type="ECO:0000313" key="11">
    <source>
        <dbReference type="EMBL" id="BDG60227.1"/>
    </source>
</evidence>
<sequence length="562" mass="58652">MVPMGARVSSRRVRQFAYVALPSVAVIALLGWQLANRASRTAAPAGLVTVPVRRGSIELTVSGTGTLEAGQRANITAEVSGTVVAVNFVEGDTVRKGQTLIELRNDDLVAQVEQARLSLAAAENRLYQRLGIPEGSPLDLSEALTVRAPVSGRLSRLEVKRGDRVSAGQPVAWVASGEQLLFRARVNRVALPFFHTGQAARVRLDAFDGELTGTVVAVASEPARSGGVESYDVDVALDETGVLGAGYAGQLTVEVPQGSMSFSGQTVWGQEQVVTARAAGVVREVLVSEGRRVTAGQVVMRLENPTLPQEVRAEQIAVEQARETLAQREQNLAKLKIVAPIDGVVTARDVAVGDTVGTGQNGARVLATIVDTSVLTLTLQVDELDVPRLRPGQPASVVVNALPGRTLTGRVEKIAGEGTVQNGVTIFAVTITVPGQPDIRPGMTASASVRVAAKDGVLVVPAEAVERQGGRAFVQVPEGDQVVRRPIRTGLENEQVVEVLEGLAEGDTVVVARRPAGSGTQGAGFRPPGTGGFGLPFGPGGGQRPAGGQPHDRQAPQGGGNR</sequence>
<evidence type="ECO:0000313" key="12">
    <source>
        <dbReference type="Proteomes" id="UP001163687"/>
    </source>
</evidence>
<keyword evidence="6" id="KW-0472">Membrane</keyword>
<dbReference type="PANTHER" id="PTHR32347">
    <property type="entry name" value="EFFLUX SYSTEM COMPONENT YKNX-RELATED"/>
    <property type="match status" value="1"/>
</dbReference>
<evidence type="ECO:0000259" key="7">
    <source>
        <dbReference type="Pfam" id="PF25917"/>
    </source>
</evidence>
<keyword evidence="6" id="KW-0812">Transmembrane</keyword>
<dbReference type="GO" id="GO:0016020">
    <property type="term" value="C:membrane"/>
    <property type="evidence" value="ECO:0007669"/>
    <property type="project" value="InterPro"/>
</dbReference>
<comment type="similarity">
    <text evidence="2">Belongs to the membrane fusion protein (MFP) (TC 8.A.1) family.</text>
</comment>
<feature type="coiled-coil region" evidence="4">
    <location>
        <begin position="311"/>
        <end position="338"/>
    </location>
</feature>
<evidence type="ECO:0000256" key="4">
    <source>
        <dbReference type="SAM" id="Coils"/>
    </source>
</evidence>
<dbReference type="EMBL" id="AP025628">
    <property type="protein sequence ID" value="BDG60227.1"/>
    <property type="molecule type" value="Genomic_DNA"/>
</dbReference>
<keyword evidence="3 4" id="KW-0175">Coiled coil</keyword>
<feature type="domain" description="CzcB-like barrel-sandwich hybrid" evidence="9">
    <location>
        <begin position="272"/>
        <end position="360"/>
    </location>
</feature>
<dbReference type="Pfam" id="PF25917">
    <property type="entry name" value="BSH_RND"/>
    <property type="match status" value="1"/>
</dbReference>
<dbReference type="NCBIfam" id="TIGR01730">
    <property type="entry name" value="RND_mfp"/>
    <property type="match status" value="1"/>
</dbReference>
<dbReference type="AlphaFoldDB" id="A0AA35CJ93"/>
<dbReference type="SUPFAM" id="SSF111369">
    <property type="entry name" value="HlyD-like secretion proteins"/>
    <property type="match status" value="2"/>
</dbReference>
<keyword evidence="12" id="KW-1185">Reference proteome</keyword>
<dbReference type="PANTHER" id="PTHR32347:SF23">
    <property type="entry name" value="BLL5650 PROTEIN"/>
    <property type="match status" value="1"/>
</dbReference>
<protein>
    <recommendedName>
        <fullName evidence="13">RND family efflux transporter, MFP subunit</fullName>
    </recommendedName>
</protein>
<evidence type="ECO:0000256" key="1">
    <source>
        <dbReference type="ARBA" id="ARBA00004196"/>
    </source>
</evidence>
<evidence type="ECO:0000256" key="6">
    <source>
        <dbReference type="SAM" id="Phobius"/>
    </source>
</evidence>
<gene>
    <name evidence="11" type="ORF">caldi_13170</name>
</gene>
<dbReference type="Pfam" id="PF25954">
    <property type="entry name" value="Beta-barrel_RND_2"/>
    <property type="match status" value="1"/>
</dbReference>
<evidence type="ECO:0000259" key="10">
    <source>
        <dbReference type="Pfam" id="PF25975"/>
    </source>
</evidence>
<name>A0AA35CJ93_9FIRM</name>
<feature type="domain" description="Multidrug resistance protein MdtA-like barrel-sandwich hybrid" evidence="7">
    <location>
        <begin position="72"/>
        <end position="173"/>
    </location>
</feature>
<dbReference type="InterPro" id="IPR058647">
    <property type="entry name" value="BSH_CzcB-like"/>
</dbReference>
<evidence type="ECO:0000256" key="3">
    <source>
        <dbReference type="ARBA" id="ARBA00023054"/>
    </source>
</evidence>
<evidence type="ECO:0000259" key="8">
    <source>
        <dbReference type="Pfam" id="PF25954"/>
    </source>
</evidence>
<dbReference type="InterPro" id="IPR058792">
    <property type="entry name" value="Beta-barrel_RND_2"/>
</dbReference>
<proteinExistence type="inferred from homology"/>
<dbReference type="Pfam" id="PF25973">
    <property type="entry name" value="BSH_CzcB"/>
    <property type="match status" value="1"/>
</dbReference>
<dbReference type="Gene3D" id="2.40.50.100">
    <property type="match status" value="2"/>
</dbReference>
<dbReference type="GO" id="GO:0022857">
    <property type="term" value="F:transmembrane transporter activity"/>
    <property type="evidence" value="ECO:0007669"/>
    <property type="project" value="InterPro"/>
</dbReference>
<dbReference type="Gene3D" id="2.40.420.20">
    <property type="match status" value="1"/>
</dbReference>
<evidence type="ECO:0000256" key="2">
    <source>
        <dbReference type="ARBA" id="ARBA00009477"/>
    </source>
</evidence>
<dbReference type="KEGG" id="cmic:caldi_13170"/>
<feature type="transmembrane region" description="Helical" evidence="6">
    <location>
        <begin position="16"/>
        <end position="35"/>
    </location>
</feature>
<dbReference type="Pfam" id="PF25975">
    <property type="entry name" value="CzcB_C"/>
    <property type="match status" value="1"/>
</dbReference>
<comment type="subcellular location">
    <subcellularLocation>
        <location evidence="1">Cell envelope</location>
    </subcellularLocation>
</comment>
<dbReference type="GO" id="GO:0030313">
    <property type="term" value="C:cell envelope"/>
    <property type="evidence" value="ECO:0007669"/>
    <property type="project" value="UniProtKB-SubCell"/>
</dbReference>
<dbReference type="Gene3D" id="2.40.30.170">
    <property type="match status" value="2"/>
</dbReference>
<dbReference type="InterPro" id="IPR006143">
    <property type="entry name" value="RND_pump_MFP"/>
</dbReference>
<feature type="compositionally biased region" description="Gly residues" evidence="5">
    <location>
        <begin position="529"/>
        <end position="545"/>
    </location>
</feature>
<feature type="domain" description="CzcB-like C-terminal circularly permuted SH3-like" evidence="10">
    <location>
        <begin position="459"/>
        <end position="511"/>
    </location>
</feature>
<reference evidence="11" key="1">
    <citation type="submission" date="2022-03" db="EMBL/GenBank/DDBJ databases">
        <title>Complete genome sequence of Caldinitratiruptor microaerophilus.</title>
        <authorList>
            <person name="Mukaiyama R."/>
            <person name="Nishiyama T."/>
            <person name="Ueda K."/>
        </authorList>
    </citation>
    <scope>NUCLEOTIDE SEQUENCE</scope>
    <source>
        <strain evidence="11">JCM 16183</strain>
    </source>
</reference>
<feature type="domain" description="CusB-like beta-barrel" evidence="8">
    <location>
        <begin position="378"/>
        <end position="450"/>
    </location>
</feature>
<dbReference type="PRINTS" id="PR01490">
    <property type="entry name" value="RTXTOXIND"/>
</dbReference>